<comment type="caution">
    <text evidence="2">The sequence shown here is derived from an EMBL/GenBank/DDBJ whole genome shotgun (WGS) entry which is preliminary data.</text>
</comment>
<accession>A0A8H7WE93</accession>
<evidence type="ECO:0000313" key="3">
    <source>
        <dbReference type="Proteomes" id="UP000664132"/>
    </source>
</evidence>
<proteinExistence type="predicted"/>
<dbReference type="OrthoDB" id="10013825at2759"/>
<keyword evidence="3" id="KW-1185">Reference proteome</keyword>
<evidence type="ECO:0000313" key="2">
    <source>
        <dbReference type="EMBL" id="KAG4423227.1"/>
    </source>
</evidence>
<dbReference type="EMBL" id="JAFJYH010000037">
    <property type="protein sequence ID" value="KAG4423227.1"/>
    <property type="molecule type" value="Genomic_DNA"/>
</dbReference>
<feature type="chain" id="PRO_5034262517" evidence="1">
    <location>
        <begin position="31"/>
        <end position="126"/>
    </location>
</feature>
<gene>
    <name evidence="2" type="ORF">IFR04_003593</name>
</gene>
<dbReference type="Proteomes" id="UP000664132">
    <property type="component" value="Unassembled WGS sequence"/>
</dbReference>
<protein>
    <submittedName>
        <fullName evidence="2">Uncharacterized protein</fullName>
    </submittedName>
</protein>
<dbReference type="AlphaFoldDB" id="A0A8H7WE93"/>
<keyword evidence="1" id="KW-0732">Signal</keyword>
<evidence type="ECO:0000256" key="1">
    <source>
        <dbReference type="SAM" id="SignalP"/>
    </source>
</evidence>
<organism evidence="2 3">
    <name type="scientific">Cadophora malorum</name>
    <dbReference type="NCBI Taxonomy" id="108018"/>
    <lineage>
        <taxon>Eukaryota</taxon>
        <taxon>Fungi</taxon>
        <taxon>Dikarya</taxon>
        <taxon>Ascomycota</taxon>
        <taxon>Pezizomycotina</taxon>
        <taxon>Leotiomycetes</taxon>
        <taxon>Helotiales</taxon>
        <taxon>Ploettnerulaceae</taxon>
        <taxon>Cadophora</taxon>
    </lineage>
</organism>
<feature type="signal peptide" evidence="1">
    <location>
        <begin position="1"/>
        <end position="30"/>
    </location>
</feature>
<name>A0A8H7WE93_9HELO</name>
<reference evidence="2" key="1">
    <citation type="submission" date="2021-02" db="EMBL/GenBank/DDBJ databases">
        <title>Genome sequence Cadophora malorum strain M34.</title>
        <authorList>
            <person name="Stefanovic E."/>
            <person name="Vu D."/>
            <person name="Scully C."/>
            <person name="Dijksterhuis J."/>
            <person name="Roader J."/>
            <person name="Houbraken J."/>
        </authorList>
    </citation>
    <scope>NUCLEOTIDE SEQUENCE</scope>
    <source>
        <strain evidence="2">M34</strain>
    </source>
</reference>
<sequence>MTTLFQKIAVRRVFLLITTTLLLQAPLTVSSMNAPNSDETNESGLRWFHPEGFPSVDEWEDKLRGRKIFLGPSYHLQVPNTSSPEFEFPKQTRFIFPHSVTTDDWVEKRLNVRLDWDGTVLEVVYG</sequence>